<dbReference type="EMBL" id="CP008876">
    <property type="protein sequence ID" value="AIF67834.1"/>
    <property type="molecule type" value="Genomic_DNA"/>
</dbReference>
<feature type="transmembrane region" description="Helical" evidence="6">
    <location>
        <begin position="524"/>
        <end position="549"/>
    </location>
</feature>
<comment type="subcellular location">
    <subcellularLocation>
        <location evidence="1">Membrane</location>
        <topology evidence="1">Multi-pass membrane protein</topology>
    </subcellularLocation>
</comment>
<dbReference type="SUPFAM" id="SSF161098">
    <property type="entry name" value="MetI-like"/>
    <property type="match status" value="1"/>
</dbReference>
<feature type="transmembrane region" description="Helical" evidence="6">
    <location>
        <begin position="217"/>
        <end position="236"/>
    </location>
</feature>
<dbReference type="PROSITE" id="PS51257">
    <property type="entry name" value="PROKAR_LIPOPROTEIN"/>
    <property type="match status" value="1"/>
</dbReference>
<feature type="transmembrane region" description="Helical" evidence="6">
    <location>
        <begin position="466"/>
        <end position="485"/>
    </location>
</feature>
<dbReference type="KEGG" id="tap:GZ22_15120"/>
<gene>
    <name evidence="8" type="ORF">GZ22_15120</name>
</gene>
<keyword evidence="2" id="KW-0813">Transport</keyword>
<evidence type="ECO:0000313" key="8">
    <source>
        <dbReference type="EMBL" id="AIF67834.1"/>
    </source>
</evidence>
<dbReference type="GO" id="GO:0055085">
    <property type="term" value="P:transmembrane transport"/>
    <property type="evidence" value="ECO:0007669"/>
    <property type="project" value="InterPro"/>
</dbReference>
<dbReference type="PANTHER" id="PTHR43839:SF3">
    <property type="entry name" value="OLIGOPEPTIDE ABC TRANSPORTER, PERMEASE PROTEIN"/>
    <property type="match status" value="1"/>
</dbReference>
<evidence type="ECO:0000256" key="6">
    <source>
        <dbReference type="SAM" id="Phobius"/>
    </source>
</evidence>
<dbReference type="CDD" id="cd06261">
    <property type="entry name" value="TM_PBP2"/>
    <property type="match status" value="1"/>
</dbReference>
<evidence type="ECO:0000256" key="5">
    <source>
        <dbReference type="ARBA" id="ARBA00023136"/>
    </source>
</evidence>
<protein>
    <recommendedName>
        <fullName evidence="7">ABC transmembrane type-1 domain-containing protein</fullName>
    </recommendedName>
</protein>
<proteinExistence type="predicted"/>
<feature type="transmembrane region" description="Helical" evidence="6">
    <location>
        <begin position="323"/>
        <end position="343"/>
    </location>
</feature>
<feature type="transmembrane region" description="Helical" evidence="6">
    <location>
        <begin position="393"/>
        <end position="420"/>
    </location>
</feature>
<dbReference type="InterPro" id="IPR035906">
    <property type="entry name" value="MetI-like_sf"/>
</dbReference>
<dbReference type="GeneID" id="34222934"/>
<evidence type="ECO:0000256" key="1">
    <source>
        <dbReference type="ARBA" id="ARBA00004141"/>
    </source>
</evidence>
<reference evidence="8 9" key="1">
    <citation type="submission" date="2014-07" db="EMBL/GenBank/DDBJ databases">
        <title>Complete genome sequence of a moderately halophilic bacterium Terribacillus aidingensis MP602, isolated from Cryptomeria fortunei in Tianmu mountain in China.</title>
        <authorList>
            <person name="Wang Y."/>
            <person name="Lu P."/>
            <person name="Zhang L."/>
        </authorList>
    </citation>
    <scope>NUCLEOTIDE SEQUENCE [LARGE SCALE GENOMIC DNA]</scope>
    <source>
        <strain evidence="8 9">MP602</strain>
    </source>
</reference>
<feature type="transmembrane region" description="Helical" evidence="6">
    <location>
        <begin position="256"/>
        <end position="274"/>
    </location>
</feature>
<feature type="domain" description="ABC transmembrane type-1" evidence="7">
    <location>
        <begin position="409"/>
        <end position="604"/>
    </location>
</feature>
<dbReference type="GO" id="GO:0016020">
    <property type="term" value="C:membrane"/>
    <property type="evidence" value="ECO:0007669"/>
    <property type="project" value="UniProtKB-SubCell"/>
</dbReference>
<dbReference type="Gene3D" id="1.10.3720.10">
    <property type="entry name" value="MetI-like"/>
    <property type="match status" value="2"/>
</dbReference>
<dbReference type="RefSeq" id="WP_038564009.1">
    <property type="nucleotide sequence ID" value="NZ_CP008876.1"/>
</dbReference>
<evidence type="ECO:0000256" key="3">
    <source>
        <dbReference type="ARBA" id="ARBA00022692"/>
    </source>
</evidence>
<evidence type="ECO:0000313" key="9">
    <source>
        <dbReference type="Proteomes" id="UP000027980"/>
    </source>
</evidence>
<feature type="transmembrane region" description="Helical" evidence="6">
    <location>
        <begin position="120"/>
        <end position="141"/>
    </location>
</feature>
<dbReference type="Pfam" id="PF00528">
    <property type="entry name" value="BPD_transp_1"/>
    <property type="match status" value="2"/>
</dbReference>
<keyword evidence="3 6" id="KW-0812">Transmembrane</keyword>
<accession>A0A075LN86</accession>
<feature type="transmembrane region" description="Helical" evidence="6">
    <location>
        <begin position="71"/>
        <end position="99"/>
    </location>
</feature>
<evidence type="ECO:0000259" key="7">
    <source>
        <dbReference type="Pfam" id="PF00528"/>
    </source>
</evidence>
<name>A0A075LN86_9BACI</name>
<feature type="transmembrane region" description="Helical" evidence="6">
    <location>
        <begin position="441"/>
        <end position="460"/>
    </location>
</feature>
<keyword evidence="4 6" id="KW-1133">Transmembrane helix</keyword>
<dbReference type="PANTHER" id="PTHR43839">
    <property type="entry name" value="OPPC IN A BINDING PROTEIN-DEPENDENT TRANSPORT SYSTEM"/>
    <property type="match status" value="1"/>
</dbReference>
<sequence>MRIVSFFSYLVLGLVAILLVSCIPSVFSAGFFGYWHNVFHLVEQVMDPSQWVYTTPFNRTYSITSFFGDAISYSMTILILALVTGFGGGLLFAVLSFLLPKRVVEPLKRLGNFAESIPDILIAFGIQLLVVFLYKQFGFLLLQFSSVGSDEIYILPILIIAILPFFSFYRIVLSMLEEEQQKDYVVLAQSKGLSKSYILFVHMLRNILPTAFLHTKVITWATMSTIPAIEYIMNLYGITSILKDLLLRDGSNAIEIFFILVFFFIPFYIIYGVADRVLVRERTVKQEPPVWRKVPLVGKRKKGSVLSFKRNIKHSPVYRNWKFVTGSALILLLFLASCLYTVWADPSIQVTEYQYEDGRAVDKAPFPPNDDYWLGTDRSGRHLDDVLITGAKFTIGFAILLAALRIGGGFLLAIPYVLLVPMKVRKILDKFTDTLHYIPQSLLALFLLTPIIGASVYYDLTITEKIFWQILILLLLVLPLTTSLLSKEIDHALSTAFVTSGTILGGSKLHLIRKHVWPQIRMRCFILFGQQTAQVLVLFIHLGIFGVYFGGTVVKGDLVYPATAEWSSQIPFLRYMLMQPDGYYSAVVIAAFLFLIFCVQLIVAGLKEVEHSRLGIKGTKDRRVQTAVSDKQAAAGLTASPDAFRFHDKTIELK</sequence>
<feature type="transmembrane region" description="Helical" evidence="6">
    <location>
        <begin position="153"/>
        <end position="172"/>
    </location>
</feature>
<evidence type="ECO:0000256" key="4">
    <source>
        <dbReference type="ARBA" id="ARBA00022989"/>
    </source>
</evidence>
<dbReference type="OrthoDB" id="2351941at2"/>
<dbReference type="InterPro" id="IPR000515">
    <property type="entry name" value="MetI-like"/>
</dbReference>
<keyword evidence="5 6" id="KW-0472">Membrane</keyword>
<feature type="transmembrane region" description="Helical" evidence="6">
    <location>
        <begin position="583"/>
        <end position="606"/>
    </location>
</feature>
<organism evidence="8 9">
    <name type="scientific">Terribacillus saccharophilus</name>
    <dbReference type="NCBI Taxonomy" id="361277"/>
    <lineage>
        <taxon>Bacteria</taxon>
        <taxon>Bacillati</taxon>
        <taxon>Bacillota</taxon>
        <taxon>Bacilli</taxon>
        <taxon>Bacillales</taxon>
        <taxon>Bacillaceae</taxon>
        <taxon>Terribacillus</taxon>
    </lineage>
</organism>
<dbReference type="Proteomes" id="UP000027980">
    <property type="component" value="Chromosome"/>
</dbReference>
<dbReference type="HOGENOM" id="CLU_435334_0_0_9"/>
<evidence type="ECO:0000256" key="2">
    <source>
        <dbReference type="ARBA" id="ARBA00022448"/>
    </source>
</evidence>
<feature type="domain" description="ABC transmembrane type-1" evidence="7">
    <location>
        <begin position="86"/>
        <end position="280"/>
    </location>
</feature>
<dbReference type="AlphaFoldDB" id="A0A075LN86"/>